<accession>Q1A0C5</accession>
<dbReference type="KEGG" id="vg:4156895"/>
<gene>
    <name evidence="1" type="primary">92</name>
    <name evidence="1" type="ORF">PBI_CHE12_92</name>
</gene>
<name>Q1A0C5_9CAUD</name>
<protein>
    <submittedName>
        <fullName evidence="1">Uncharacterized protein</fullName>
    </submittedName>
</protein>
<dbReference type="RefSeq" id="YP_655671.1">
    <property type="nucleotide sequence ID" value="NC_008203.1"/>
</dbReference>
<evidence type="ECO:0000313" key="1">
    <source>
        <dbReference type="EMBL" id="ABE67411.1"/>
    </source>
</evidence>
<dbReference type="EMBL" id="DQ398043">
    <property type="protein sequence ID" value="ABE67411.1"/>
    <property type="molecule type" value="Genomic_DNA"/>
</dbReference>
<keyword evidence="2" id="KW-1185">Reference proteome</keyword>
<organism evidence="1 2">
    <name type="scientific">Mycobacterium phage Che12</name>
    <dbReference type="NCBI Taxonomy" id="2911435"/>
    <lineage>
        <taxon>Viruses</taxon>
        <taxon>Duplodnaviria</taxon>
        <taxon>Heunggongvirae</taxon>
        <taxon>Uroviricota</taxon>
        <taxon>Caudoviricetes</taxon>
        <taxon>Fromanvirus</taxon>
        <taxon>Fromanvirus Che12</taxon>
    </lineage>
</organism>
<reference evidence="1 2" key="1">
    <citation type="journal article" date="2006" name="PLoS Genet.">
        <title>Exploring the mycobacteriophage metaproteome: phage genomics as an educational platform.</title>
        <authorList>
            <person name="Hatfull G.F."/>
            <person name="Pedulla M.L."/>
            <person name="Jacobs-Sera D."/>
            <person name="Cichon P.M."/>
            <person name="Foley A."/>
            <person name="Ford M.E."/>
            <person name="Gonda R.M."/>
            <person name="Houtz J.M."/>
            <person name="Hryckowian A.J."/>
            <person name="Kelchner V.A."/>
            <person name="Namburi S."/>
            <person name="Pajcini K.V."/>
            <person name="Popovich M.G."/>
            <person name="Schleicher D.T."/>
            <person name="Simanek B.Z."/>
            <person name="Smith A.L."/>
            <person name="Zdanowicz G.M."/>
            <person name="Kumar V."/>
            <person name="Peebles C.L."/>
            <person name="Jacobs W.R.Jr."/>
            <person name="Lawrence J.G."/>
            <person name="Hendrix R.W."/>
        </authorList>
    </citation>
    <scope>NUCLEOTIDE SEQUENCE [LARGE SCALE GENOMIC DNA]</scope>
</reference>
<sequence>MNIVNGPLKAAVELRPGDYWVALNFVREITEVEYLPVRHEVRISSNYITAHGQSSDVHTVSAHELCKTVILTEGDVEL</sequence>
<dbReference type="Proteomes" id="UP000002541">
    <property type="component" value="Segment"/>
</dbReference>
<proteinExistence type="predicted"/>
<evidence type="ECO:0000313" key="2">
    <source>
        <dbReference type="Proteomes" id="UP000002541"/>
    </source>
</evidence>